<dbReference type="Pfam" id="PF00512">
    <property type="entry name" value="HisKA"/>
    <property type="match status" value="1"/>
</dbReference>
<keyword evidence="6" id="KW-0418">Kinase</keyword>
<dbReference type="InterPro" id="IPR036890">
    <property type="entry name" value="HATPase_C_sf"/>
</dbReference>
<dbReference type="PROSITE" id="PS50109">
    <property type="entry name" value="HIS_KIN"/>
    <property type="match status" value="1"/>
</dbReference>
<comment type="catalytic activity">
    <reaction evidence="1">
        <text>ATP + protein L-histidine = ADP + protein N-phospho-L-histidine.</text>
        <dbReference type="EC" id="2.7.13.3"/>
    </reaction>
</comment>
<proteinExistence type="predicted"/>
<feature type="domain" description="Histidine kinase" evidence="5">
    <location>
        <begin position="211"/>
        <end position="413"/>
    </location>
</feature>
<name>A0ABZ3F3W6_9HELI</name>
<evidence type="ECO:0000313" key="7">
    <source>
        <dbReference type="Proteomes" id="UP001434737"/>
    </source>
</evidence>
<dbReference type="EC" id="2.7.13.3" evidence="2"/>
<evidence type="ECO:0000313" key="6">
    <source>
        <dbReference type="EMBL" id="XAM17813.1"/>
    </source>
</evidence>
<dbReference type="Gene3D" id="3.30.565.10">
    <property type="entry name" value="Histidine kinase-like ATPase, C-terminal domain"/>
    <property type="match status" value="1"/>
</dbReference>
<dbReference type="PRINTS" id="PR00344">
    <property type="entry name" value="BCTRLSENSOR"/>
</dbReference>
<keyword evidence="3" id="KW-0597">Phosphoprotein</keyword>
<dbReference type="InterPro" id="IPR036097">
    <property type="entry name" value="HisK_dim/P_sf"/>
</dbReference>
<keyword evidence="4" id="KW-0472">Membrane</keyword>
<evidence type="ECO:0000256" key="1">
    <source>
        <dbReference type="ARBA" id="ARBA00000085"/>
    </source>
</evidence>
<dbReference type="SUPFAM" id="SSF55874">
    <property type="entry name" value="ATPase domain of HSP90 chaperone/DNA topoisomerase II/histidine kinase"/>
    <property type="match status" value="1"/>
</dbReference>
<evidence type="ECO:0000259" key="5">
    <source>
        <dbReference type="PROSITE" id="PS50109"/>
    </source>
</evidence>
<dbReference type="PANTHER" id="PTHR43547">
    <property type="entry name" value="TWO-COMPONENT HISTIDINE KINASE"/>
    <property type="match status" value="1"/>
</dbReference>
<dbReference type="Proteomes" id="UP001434737">
    <property type="component" value="Chromosome"/>
</dbReference>
<keyword evidence="4" id="KW-0812">Transmembrane</keyword>
<sequence>MSRDNSKKAIIKILCLYLGTTGFFLCVFFWFFYAKEERHLTAQQVSNLREISLEVYDILHTNKDDISLAFKQIESNISHPLRIYNYKGNIIYNTLHITLSDEEYKNGIAFRGDKVIMDPAMRERFARLPPLNKKENIQNKNPLPKPYKSPRYQIFIQDNTLDSQILFLQVKVVLGFLISLFAIGVIAYFLVRLSLKPMQETINSLNTFIKDSTHEINTPLSIILMSIETLQTHNLTAAQLQKIERIKLASKSLSHLYKDLVAYNFPHTISNKNENLVLDSLLKERLEYFAPFFEQKSIQVQSQIGLSTIIASAEKMSCVIDNLLSNAIKYNKKGGRIVVSLEQGQLCISDSGCGISLEESKKIFERYVRCNAFQGGFGIGLTLIKRICDEYHIRIEVQSQIEQGSSFTLLWDK</sequence>
<evidence type="ECO:0000256" key="2">
    <source>
        <dbReference type="ARBA" id="ARBA00012438"/>
    </source>
</evidence>
<dbReference type="GO" id="GO:0016301">
    <property type="term" value="F:kinase activity"/>
    <property type="evidence" value="ECO:0007669"/>
    <property type="project" value="UniProtKB-KW"/>
</dbReference>
<dbReference type="InterPro" id="IPR005467">
    <property type="entry name" value="His_kinase_dom"/>
</dbReference>
<dbReference type="InterPro" id="IPR004358">
    <property type="entry name" value="Sig_transdc_His_kin-like_C"/>
</dbReference>
<dbReference type="PANTHER" id="PTHR43547:SF11">
    <property type="entry name" value="HISTIDINE KINASE"/>
    <property type="match status" value="1"/>
</dbReference>
<dbReference type="SUPFAM" id="SSF47384">
    <property type="entry name" value="Homodimeric domain of signal transducing histidine kinase"/>
    <property type="match status" value="1"/>
</dbReference>
<dbReference type="Pfam" id="PF02518">
    <property type="entry name" value="HATPase_c"/>
    <property type="match status" value="1"/>
</dbReference>
<dbReference type="EMBL" id="CP145316">
    <property type="protein sequence ID" value="XAM17813.1"/>
    <property type="molecule type" value="Genomic_DNA"/>
</dbReference>
<accession>A0ABZ3F3W6</accession>
<dbReference type="InterPro" id="IPR003594">
    <property type="entry name" value="HATPase_dom"/>
</dbReference>
<dbReference type="SMART" id="SM00388">
    <property type="entry name" value="HisKA"/>
    <property type="match status" value="1"/>
</dbReference>
<feature type="transmembrane region" description="Helical" evidence="4">
    <location>
        <begin position="172"/>
        <end position="191"/>
    </location>
</feature>
<dbReference type="CDD" id="cd00075">
    <property type="entry name" value="HATPase"/>
    <property type="match status" value="1"/>
</dbReference>
<dbReference type="InterPro" id="IPR003661">
    <property type="entry name" value="HisK_dim/P_dom"/>
</dbReference>
<dbReference type="CDD" id="cd00082">
    <property type="entry name" value="HisKA"/>
    <property type="match status" value="1"/>
</dbReference>
<dbReference type="SMART" id="SM00387">
    <property type="entry name" value="HATPase_c"/>
    <property type="match status" value="1"/>
</dbReference>
<dbReference type="Gene3D" id="1.10.287.130">
    <property type="match status" value="1"/>
</dbReference>
<keyword evidence="7" id="KW-1185">Reference proteome</keyword>
<dbReference type="RefSeq" id="WP_343353383.1">
    <property type="nucleotide sequence ID" value="NZ_CP145316.1"/>
</dbReference>
<feature type="transmembrane region" description="Helical" evidence="4">
    <location>
        <begin position="9"/>
        <end position="33"/>
    </location>
</feature>
<keyword evidence="4" id="KW-1133">Transmembrane helix</keyword>
<evidence type="ECO:0000256" key="4">
    <source>
        <dbReference type="SAM" id="Phobius"/>
    </source>
</evidence>
<evidence type="ECO:0000256" key="3">
    <source>
        <dbReference type="ARBA" id="ARBA00022553"/>
    </source>
</evidence>
<protein>
    <recommendedName>
        <fullName evidence="2">histidine kinase</fullName>
        <ecNumber evidence="2">2.7.13.3</ecNumber>
    </recommendedName>
</protein>
<gene>
    <name evidence="6" type="ORF">V3I05_08995</name>
</gene>
<keyword evidence="6" id="KW-0808">Transferase</keyword>
<reference evidence="6 7" key="1">
    <citation type="submission" date="2024-02" db="EMBL/GenBank/DDBJ databases">
        <title>Genome and pathogenicity analysis of Helicobacter mastomyrinus isolated from mice.</title>
        <authorList>
            <person name="Zhu L."/>
        </authorList>
    </citation>
    <scope>NUCLEOTIDE SEQUENCE [LARGE SCALE GENOMIC DNA]</scope>
    <source>
        <strain evidence="6 7">Hm-17</strain>
    </source>
</reference>
<organism evidence="6 7">
    <name type="scientific">Helicobacter mastomyrinus</name>
    <dbReference type="NCBI Taxonomy" id="287948"/>
    <lineage>
        <taxon>Bacteria</taxon>
        <taxon>Pseudomonadati</taxon>
        <taxon>Campylobacterota</taxon>
        <taxon>Epsilonproteobacteria</taxon>
        <taxon>Campylobacterales</taxon>
        <taxon>Helicobacteraceae</taxon>
        <taxon>Helicobacter</taxon>
    </lineage>
</organism>